<keyword evidence="4" id="KW-0630">Potassium</keyword>
<keyword evidence="1" id="KW-0633">Potassium transport</keyword>
<dbReference type="SUPFAM" id="SSF51206">
    <property type="entry name" value="cAMP-binding domain-like"/>
    <property type="match status" value="1"/>
</dbReference>
<keyword evidence="3" id="KW-0813">Transport</keyword>
<gene>
    <name evidence="9" type="ORF">PCOR1329_LOCUS67582</name>
</gene>
<name>A0ABN9WLS4_9DINO</name>
<dbReference type="Pfam" id="PF07885">
    <property type="entry name" value="Ion_trans_2"/>
    <property type="match status" value="1"/>
</dbReference>
<dbReference type="InterPro" id="IPR000595">
    <property type="entry name" value="cNMP-bd_dom"/>
</dbReference>
<feature type="compositionally biased region" description="Polar residues" evidence="6">
    <location>
        <begin position="201"/>
        <end position="212"/>
    </location>
</feature>
<organism evidence="9 10">
    <name type="scientific">Prorocentrum cordatum</name>
    <dbReference type="NCBI Taxonomy" id="2364126"/>
    <lineage>
        <taxon>Eukaryota</taxon>
        <taxon>Sar</taxon>
        <taxon>Alveolata</taxon>
        <taxon>Dinophyceae</taxon>
        <taxon>Prorocentrales</taxon>
        <taxon>Prorocentraceae</taxon>
        <taxon>Prorocentrum</taxon>
    </lineage>
</organism>
<keyword evidence="5" id="KW-0407">Ion channel</keyword>
<feature type="transmembrane region" description="Helical" evidence="7">
    <location>
        <begin position="384"/>
        <end position="406"/>
    </location>
</feature>
<evidence type="ECO:0000256" key="1">
    <source>
        <dbReference type="ARBA" id="ARBA00022538"/>
    </source>
</evidence>
<feature type="region of interest" description="Disordered" evidence="6">
    <location>
        <begin position="146"/>
        <end position="258"/>
    </location>
</feature>
<keyword evidence="7" id="KW-0812">Transmembrane</keyword>
<accession>A0ABN9WLS4</accession>
<dbReference type="Gene3D" id="2.60.120.10">
    <property type="entry name" value="Jelly Rolls"/>
    <property type="match status" value="1"/>
</dbReference>
<dbReference type="EMBL" id="CAUYUJ010018765">
    <property type="protein sequence ID" value="CAK0886169.1"/>
    <property type="molecule type" value="Genomic_DNA"/>
</dbReference>
<feature type="compositionally biased region" description="Basic and acidic residues" evidence="6">
    <location>
        <begin position="684"/>
        <end position="700"/>
    </location>
</feature>
<dbReference type="CDD" id="cd00038">
    <property type="entry name" value="CAP_ED"/>
    <property type="match status" value="1"/>
</dbReference>
<dbReference type="PANTHER" id="PTHR10217">
    <property type="entry name" value="VOLTAGE AND LIGAND GATED POTASSIUM CHANNEL"/>
    <property type="match status" value="1"/>
</dbReference>
<feature type="region of interest" description="Disordered" evidence="6">
    <location>
        <begin position="58"/>
        <end position="118"/>
    </location>
</feature>
<dbReference type="InterPro" id="IPR014710">
    <property type="entry name" value="RmlC-like_jellyroll"/>
</dbReference>
<sequence length="803" mass="88245">MMDAFNQLQNKATVQEIGSVPLAQAPQWKAVKLRTRSKEGAATGQDLLSIISPFAVSHDSERNERASSKDSAWTRSGTRLKTAPLFSSQEARSAGRTNTAPTPHLVQDFTDGATPAPFGSPKGVAGVYVIPESAQEPSELRATATGLPEKDDARGAPSGSVDGSRSAALRMPIVGRRKLVPDASQDTSQEPEADAHGVSKMVSNRSNLSSRGSPAKGRSGAERAQESETDTASYPLGFWDDMQQSQSPRWRGAPSTGTDMSKVNQVLQLRAEDVARAASLGTGGTLLDDEVDLPPFMLPPQSRVHLVLATLMAVAIVYTGLLSPMALAYFKRDGLSASWAAPMYVADGLWLVYILVAFRTAFYDPRGVMVVGAREIASNYARRWLLLDLLCAWPAFLAAPAGTAAYSTCMVLKLLRTPRLAPLISLLQKEYRVHALLPLKWGLVVLLLSHSLACFWRLLQCDVESHISPNIPDLYCEGNEWWHRYVSDMYWMAMTLSTVGYGDIPAFNTWARVFNIFVMLLSPVFFGSVVAALSNVMDRIFDEKVESCVSNMSRFMRRHSVPQGLQLRVERSLRQVLNNEVNITPLDPELFARLSPALQRTFSFAILSGTIGRFPLFRGAIHSFVAELAQAHMLVHCSAGDLVGETGQLVEDLVFVVNGELVARFSADWPDTLDVPSEDLVQARSDEPAPRRPSNDRRTSVDLTQGIGGQRILRKGAWFGEASVLGKRHVRTASIIAQGPTELAVLNREEYSRVMNKYPSMAQRHERLVQEMSNSTICLADISWSEAPSAGTRARRRSMEWLN</sequence>
<keyword evidence="3" id="KW-0406">Ion transport</keyword>
<evidence type="ECO:0000256" key="5">
    <source>
        <dbReference type="ARBA" id="ARBA00023303"/>
    </source>
</evidence>
<dbReference type="PROSITE" id="PS50042">
    <property type="entry name" value="CNMP_BINDING_3"/>
    <property type="match status" value="1"/>
</dbReference>
<keyword evidence="2" id="KW-0631">Potassium channel</keyword>
<protein>
    <recommendedName>
        <fullName evidence="8">Cyclic nucleotide-binding domain-containing protein</fullName>
    </recommendedName>
</protein>
<comment type="caution">
    <text evidence="9">The sequence shown here is derived from an EMBL/GenBank/DDBJ whole genome shotgun (WGS) entry which is preliminary data.</text>
</comment>
<evidence type="ECO:0000256" key="6">
    <source>
        <dbReference type="SAM" id="MobiDB-lite"/>
    </source>
</evidence>
<feature type="transmembrane region" description="Helical" evidence="7">
    <location>
        <begin position="306"/>
        <end position="330"/>
    </location>
</feature>
<dbReference type="InterPro" id="IPR013099">
    <property type="entry name" value="K_chnl_dom"/>
</dbReference>
<feature type="region of interest" description="Disordered" evidence="6">
    <location>
        <begin position="676"/>
        <end position="703"/>
    </location>
</feature>
<dbReference type="InterPro" id="IPR003938">
    <property type="entry name" value="K_chnl_volt-dep_EAG/ELK/ERG"/>
</dbReference>
<dbReference type="Gene3D" id="1.10.287.70">
    <property type="match status" value="1"/>
</dbReference>
<dbReference type="PANTHER" id="PTHR10217:SF435">
    <property type="entry name" value="POTASSIUM VOLTAGE-GATED CHANNEL PROTEIN EAG"/>
    <property type="match status" value="1"/>
</dbReference>
<evidence type="ECO:0000313" key="10">
    <source>
        <dbReference type="Proteomes" id="UP001189429"/>
    </source>
</evidence>
<evidence type="ECO:0000259" key="8">
    <source>
        <dbReference type="PROSITE" id="PS50042"/>
    </source>
</evidence>
<dbReference type="Proteomes" id="UP001189429">
    <property type="component" value="Unassembled WGS sequence"/>
</dbReference>
<evidence type="ECO:0000256" key="2">
    <source>
        <dbReference type="ARBA" id="ARBA00022826"/>
    </source>
</evidence>
<keyword evidence="3" id="KW-0851">Voltage-gated channel</keyword>
<feature type="transmembrane region" description="Helical" evidence="7">
    <location>
        <begin position="513"/>
        <end position="534"/>
    </location>
</feature>
<feature type="domain" description="Cyclic nucleotide-binding" evidence="8">
    <location>
        <begin position="713"/>
        <end position="764"/>
    </location>
</feature>
<evidence type="ECO:0000256" key="7">
    <source>
        <dbReference type="SAM" id="Phobius"/>
    </source>
</evidence>
<dbReference type="InterPro" id="IPR050818">
    <property type="entry name" value="KCNH_animal-type"/>
</dbReference>
<keyword evidence="7" id="KW-0472">Membrane</keyword>
<keyword evidence="10" id="KW-1185">Reference proteome</keyword>
<feature type="compositionally biased region" description="Polar residues" evidence="6">
    <location>
        <begin position="69"/>
        <end position="101"/>
    </location>
</feature>
<proteinExistence type="predicted"/>
<dbReference type="SUPFAM" id="SSF81324">
    <property type="entry name" value="Voltage-gated potassium channels"/>
    <property type="match status" value="1"/>
</dbReference>
<dbReference type="InterPro" id="IPR018490">
    <property type="entry name" value="cNMP-bd_dom_sf"/>
</dbReference>
<dbReference type="PRINTS" id="PR01463">
    <property type="entry name" value="EAGCHANLFMLY"/>
</dbReference>
<feature type="compositionally biased region" description="Basic and acidic residues" evidence="6">
    <location>
        <begin position="58"/>
        <end position="68"/>
    </location>
</feature>
<evidence type="ECO:0000256" key="3">
    <source>
        <dbReference type="ARBA" id="ARBA00022882"/>
    </source>
</evidence>
<feature type="transmembrane region" description="Helical" evidence="7">
    <location>
        <begin position="342"/>
        <end position="363"/>
    </location>
</feature>
<keyword evidence="7" id="KW-1133">Transmembrane helix</keyword>
<evidence type="ECO:0000313" key="9">
    <source>
        <dbReference type="EMBL" id="CAK0886169.1"/>
    </source>
</evidence>
<evidence type="ECO:0000256" key="4">
    <source>
        <dbReference type="ARBA" id="ARBA00022958"/>
    </source>
</evidence>
<dbReference type="PROSITE" id="PS00889">
    <property type="entry name" value="CNMP_BINDING_2"/>
    <property type="match status" value="1"/>
</dbReference>
<dbReference type="InterPro" id="IPR018488">
    <property type="entry name" value="cNMP-bd_CS"/>
</dbReference>
<reference evidence="9" key="1">
    <citation type="submission" date="2023-10" db="EMBL/GenBank/DDBJ databases">
        <authorList>
            <person name="Chen Y."/>
            <person name="Shah S."/>
            <person name="Dougan E. K."/>
            <person name="Thang M."/>
            <person name="Chan C."/>
        </authorList>
    </citation>
    <scope>NUCLEOTIDE SEQUENCE [LARGE SCALE GENOMIC DNA]</scope>
</reference>
<feature type="transmembrane region" description="Helical" evidence="7">
    <location>
        <begin position="441"/>
        <end position="459"/>
    </location>
</feature>